<organism evidence="1 2">
    <name type="scientific">Nocardia terpenica</name>
    <dbReference type="NCBI Taxonomy" id="455432"/>
    <lineage>
        <taxon>Bacteria</taxon>
        <taxon>Bacillati</taxon>
        <taxon>Actinomycetota</taxon>
        <taxon>Actinomycetes</taxon>
        <taxon>Mycobacteriales</taxon>
        <taxon>Nocardiaceae</taxon>
        <taxon>Nocardia</taxon>
    </lineage>
</organism>
<comment type="caution">
    <text evidence="1">The sequence shown here is derived from an EMBL/GenBank/DDBJ whole genome shotgun (WGS) entry which is preliminary data.</text>
</comment>
<dbReference type="AlphaFoldDB" id="A0A164PH69"/>
<dbReference type="OrthoDB" id="9967260at2"/>
<protein>
    <submittedName>
        <fullName evidence="1">Uncharacterized protein</fullName>
    </submittedName>
</protein>
<reference evidence="1 2" key="1">
    <citation type="submission" date="2016-04" db="EMBL/GenBank/DDBJ databases">
        <authorList>
            <person name="Evans L.H."/>
            <person name="Alamgir A."/>
            <person name="Owens N."/>
            <person name="Weber N.D."/>
            <person name="Virtaneva K."/>
            <person name="Barbian K."/>
            <person name="Babar A."/>
            <person name="Rosenke K."/>
        </authorList>
    </citation>
    <scope>NUCLEOTIDE SEQUENCE [LARGE SCALE GENOMIC DNA]</scope>
    <source>
        <strain evidence="1 2">IFM 0406</strain>
    </source>
</reference>
<evidence type="ECO:0000313" key="1">
    <source>
        <dbReference type="EMBL" id="KZM75566.1"/>
    </source>
</evidence>
<sequence length="110" mass="11879">MAESIVTLRSGDPVGFVAAASSTAADQANRIRVAGSCHQELAQVYSVLVIAYGHLVRRNLDDPVRSKIIGHLVDRIRQSQNGEVTIPLLDIVDRLHAELTDTPLASVHSD</sequence>
<dbReference type="RefSeq" id="WP_067583180.1">
    <property type="nucleotide sequence ID" value="NZ_KV411303.1"/>
</dbReference>
<dbReference type="EMBL" id="LWGR01000003">
    <property type="protein sequence ID" value="KZM75566.1"/>
    <property type="molecule type" value="Genomic_DNA"/>
</dbReference>
<name>A0A164PH69_9NOCA</name>
<gene>
    <name evidence="1" type="ORF">AWN90_19515</name>
</gene>
<dbReference type="Proteomes" id="UP000076512">
    <property type="component" value="Unassembled WGS sequence"/>
</dbReference>
<evidence type="ECO:0000313" key="2">
    <source>
        <dbReference type="Proteomes" id="UP000076512"/>
    </source>
</evidence>
<proteinExistence type="predicted"/>
<accession>A0A164PH69</accession>
<keyword evidence="2" id="KW-1185">Reference proteome</keyword>